<proteinExistence type="predicted"/>
<name>A0ACD5XX50_AVESA</name>
<protein>
    <submittedName>
        <fullName evidence="1">Uncharacterized protein</fullName>
    </submittedName>
</protein>
<accession>A0ACD5XX50</accession>
<sequence>MPMAPAEQSPDHAYTIGYALQASKVDSVFQAPLVALAAERGMCLVAIDASRPLADQGLFHLIVHKLYDQPWRAQLEAFSALHPSVPVLDPPAAIDRLLDRASMLDVVPDLGVPGVGVPRQVSVPDAAALADPDLLAATGLRFPLIAKPLAVDGSAGSHDMSLVYRPEGLRGLHPPLVLREFVNHGGVLFKVYVVGDGATCVTRRSLPDVREERLLLADDPSAVPFANISNLPPPDAAGDAAAATMPPAAGFVDEVARGLRRALGLHLFNFDMIRGEDGRYYLIDINYFPGYAKMPGYEVVLTEFFAKTLNDLQIDHARLGTASSLDCKVQELESLAQPEMFPLCVSKAA</sequence>
<dbReference type="EnsemblPlants" id="AVESA.00010b.r2.5CG0893270.1">
    <property type="protein sequence ID" value="AVESA.00010b.r2.5CG0893270.1.CDS.1"/>
    <property type="gene ID" value="AVESA.00010b.r2.5CG0893270"/>
</dbReference>
<reference evidence="1" key="1">
    <citation type="submission" date="2021-05" db="EMBL/GenBank/DDBJ databases">
        <authorList>
            <person name="Scholz U."/>
            <person name="Mascher M."/>
            <person name="Fiebig A."/>
        </authorList>
    </citation>
    <scope>NUCLEOTIDE SEQUENCE [LARGE SCALE GENOMIC DNA]</scope>
</reference>
<evidence type="ECO:0000313" key="1">
    <source>
        <dbReference type="EnsemblPlants" id="AVESA.00010b.r2.5CG0893270.1.CDS.1"/>
    </source>
</evidence>
<organism evidence="1 2">
    <name type="scientific">Avena sativa</name>
    <name type="common">Oat</name>
    <dbReference type="NCBI Taxonomy" id="4498"/>
    <lineage>
        <taxon>Eukaryota</taxon>
        <taxon>Viridiplantae</taxon>
        <taxon>Streptophyta</taxon>
        <taxon>Embryophyta</taxon>
        <taxon>Tracheophyta</taxon>
        <taxon>Spermatophyta</taxon>
        <taxon>Magnoliopsida</taxon>
        <taxon>Liliopsida</taxon>
        <taxon>Poales</taxon>
        <taxon>Poaceae</taxon>
        <taxon>BOP clade</taxon>
        <taxon>Pooideae</taxon>
        <taxon>Poodae</taxon>
        <taxon>Poeae</taxon>
        <taxon>Poeae Chloroplast Group 1 (Aveneae type)</taxon>
        <taxon>Aveninae</taxon>
        <taxon>Avena</taxon>
    </lineage>
</organism>
<evidence type="ECO:0000313" key="2">
    <source>
        <dbReference type="Proteomes" id="UP001732700"/>
    </source>
</evidence>
<dbReference type="Proteomes" id="UP001732700">
    <property type="component" value="Chromosome 5C"/>
</dbReference>
<keyword evidence="2" id="KW-1185">Reference proteome</keyword>
<reference evidence="1" key="2">
    <citation type="submission" date="2025-09" db="UniProtKB">
        <authorList>
            <consortium name="EnsemblPlants"/>
        </authorList>
    </citation>
    <scope>IDENTIFICATION</scope>
</reference>